<comment type="caution">
    <text evidence="3">The sequence shown here is derived from an EMBL/GenBank/DDBJ whole genome shotgun (WGS) entry which is preliminary data.</text>
</comment>
<keyword evidence="1" id="KW-0238">DNA-binding</keyword>
<proteinExistence type="predicted"/>
<name>A0A830F6I7_9EURY</name>
<evidence type="ECO:0000259" key="2">
    <source>
        <dbReference type="Pfam" id="PF07282"/>
    </source>
</evidence>
<dbReference type="Proteomes" id="UP000628840">
    <property type="component" value="Unassembled WGS sequence"/>
</dbReference>
<protein>
    <recommendedName>
        <fullName evidence="2">Cas12f1-like TNB domain-containing protein</fullName>
    </recommendedName>
</protein>
<organism evidence="3 4">
    <name type="scientific">Halarchaeum grantii</name>
    <dbReference type="NCBI Taxonomy" id="1193105"/>
    <lineage>
        <taxon>Archaea</taxon>
        <taxon>Methanobacteriati</taxon>
        <taxon>Methanobacteriota</taxon>
        <taxon>Stenosarchaea group</taxon>
        <taxon>Halobacteria</taxon>
        <taxon>Halobacteriales</taxon>
        <taxon>Halobacteriaceae</taxon>
    </lineage>
</organism>
<dbReference type="Pfam" id="PF07282">
    <property type="entry name" value="Cas12f1-like_TNB"/>
    <property type="match status" value="1"/>
</dbReference>
<sequence>MNEKTHNFWAFSRFIDRLECVCEESGIEVVETSEEYTTQECP</sequence>
<evidence type="ECO:0000256" key="1">
    <source>
        <dbReference type="ARBA" id="ARBA00023125"/>
    </source>
</evidence>
<dbReference type="AlphaFoldDB" id="A0A830F6I7"/>
<keyword evidence="4" id="KW-1185">Reference proteome</keyword>
<accession>A0A830F6I7</accession>
<dbReference type="InterPro" id="IPR010095">
    <property type="entry name" value="Cas12f1-like_TNB"/>
</dbReference>
<evidence type="ECO:0000313" key="4">
    <source>
        <dbReference type="Proteomes" id="UP000628840"/>
    </source>
</evidence>
<evidence type="ECO:0000313" key="3">
    <source>
        <dbReference type="EMBL" id="GGL44081.1"/>
    </source>
</evidence>
<gene>
    <name evidence="3" type="ORF">GCM10009037_29370</name>
</gene>
<feature type="domain" description="Cas12f1-like TNB" evidence="2">
    <location>
        <begin position="11"/>
        <end position="42"/>
    </location>
</feature>
<dbReference type="GO" id="GO:0003677">
    <property type="term" value="F:DNA binding"/>
    <property type="evidence" value="ECO:0007669"/>
    <property type="project" value="UniProtKB-KW"/>
</dbReference>
<dbReference type="EMBL" id="BMPF01000007">
    <property type="protein sequence ID" value="GGL44081.1"/>
    <property type="molecule type" value="Genomic_DNA"/>
</dbReference>
<reference evidence="3 4" key="1">
    <citation type="journal article" date="2019" name="Int. J. Syst. Evol. Microbiol.">
        <title>The Global Catalogue of Microorganisms (GCM) 10K type strain sequencing project: providing services to taxonomists for standard genome sequencing and annotation.</title>
        <authorList>
            <consortium name="The Broad Institute Genomics Platform"/>
            <consortium name="The Broad Institute Genome Sequencing Center for Infectious Disease"/>
            <person name="Wu L."/>
            <person name="Ma J."/>
        </authorList>
    </citation>
    <scope>NUCLEOTIDE SEQUENCE [LARGE SCALE GENOMIC DNA]</scope>
    <source>
        <strain evidence="3 4">JCM 19585</strain>
    </source>
</reference>